<feature type="transmembrane region" description="Helical" evidence="6">
    <location>
        <begin position="149"/>
        <end position="173"/>
    </location>
</feature>
<dbReference type="Gene3D" id="3.40.720.10">
    <property type="entry name" value="Alkaline Phosphatase, subunit A"/>
    <property type="match status" value="1"/>
</dbReference>
<feature type="transmembrane region" description="Helical" evidence="6">
    <location>
        <begin position="17"/>
        <end position="40"/>
    </location>
</feature>
<gene>
    <name evidence="9" type="ORF">DO021_15210</name>
    <name evidence="8" type="ORF">EYB58_12195</name>
</gene>
<comment type="subcellular location">
    <subcellularLocation>
        <location evidence="1">Cell membrane</location>
        <topology evidence="1">Multi-pass membrane protein</topology>
    </subcellularLocation>
</comment>
<dbReference type="PANTHER" id="PTHR47371:SF3">
    <property type="entry name" value="PHOSPHOGLYCEROL TRANSFERASE I"/>
    <property type="match status" value="1"/>
</dbReference>
<evidence type="ECO:0000313" key="8">
    <source>
        <dbReference type="EMBL" id="QBH13617.1"/>
    </source>
</evidence>
<keyword evidence="3 6" id="KW-0812">Transmembrane</keyword>
<evidence type="ECO:0000256" key="1">
    <source>
        <dbReference type="ARBA" id="ARBA00004651"/>
    </source>
</evidence>
<protein>
    <submittedName>
        <fullName evidence="8">Alkaline phosphatase family protein</fullName>
    </submittedName>
    <submittedName>
        <fullName evidence="9">LTA synthase family protein</fullName>
    </submittedName>
</protein>
<dbReference type="SUPFAM" id="SSF53649">
    <property type="entry name" value="Alkaline phosphatase-like"/>
    <property type="match status" value="1"/>
</dbReference>
<keyword evidence="11" id="KW-1185">Reference proteome</keyword>
<evidence type="ECO:0000313" key="11">
    <source>
        <dbReference type="Proteomes" id="UP000293902"/>
    </source>
</evidence>
<name>A0A328F973_9BACT</name>
<evidence type="ECO:0000259" key="7">
    <source>
        <dbReference type="Pfam" id="PF00884"/>
    </source>
</evidence>
<keyword evidence="4 6" id="KW-1133">Transmembrane helix</keyword>
<feature type="transmembrane region" description="Helical" evidence="6">
    <location>
        <begin position="94"/>
        <end position="118"/>
    </location>
</feature>
<dbReference type="InterPro" id="IPR050448">
    <property type="entry name" value="OpgB/LTA_synthase_biosynth"/>
</dbReference>
<dbReference type="EMBL" id="CP036313">
    <property type="protein sequence ID" value="QBH13617.1"/>
    <property type="molecule type" value="Genomic_DNA"/>
</dbReference>
<feature type="transmembrane region" description="Helical" evidence="6">
    <location>
        <begin position="52"/>
        <end position="82"/>
    </location>
</feature>
<reference evidence="9 10" key="1">
    <citation type="submission" date="2018-06" db="EMBL/GenBank/DDBJ databases">
        <title>Complete Genome Sequence of Desulfobacter hydrogenophilus (DSM3380).</title>
        <authorList>
            <person name="Marietou A."/>
            <person name="Schreiber L."/>
            <person name="Marshall I."/>
            <person name="Jorgensen B."/>
        </authorList>
    </citation>
    <scope>NUCLEOTIDE SEQUENCE [LARGE SCALE GENOMIC DNA]</scope>
    <source>
        <strain evidence="9 10">DSM 3380</strain>
    </source>
</reference>
<dbReference type="Pfam" id="PF00884">
    <property type="entry name" value="Sulfatase"/>
    <property type="match status" value="1"/>
</dbReference>
<feature type="domain" description="Sulfatase N-terminal" evidence="7">
    <location>
        <begin position="284"/>
        <end position="558"/>
    </location>
</feature>
<dbReference type="InterPro" id="IPR000917">
    <property type="entry name" value="Sulfatase_N"/>
</dbReference>
<organism evidence="9 10">
    <name type="scientific">Desulfobacter hydrogenophilus</name>
    <dbReference type="NCBI Taxonomy" id="2291"/>
    <lineage>
        <taxon>Bacteria</taxon>
        <taxon>Pseudomonadati</taxon>
        <taxon>Thermodesulfobacteriota</taxon>
        <taxon>Desulfobacteria</taxon>
        <taxon>Desulfobacterales</taxon>
        <taxon>Desulfobacteraceae</taxon>
        <taxon>Desulfobacter</taxon>
    </lineage>
</organism>
<evidence type="ECO:0000256" key="3">
    <source>
        <dbReference type="ARBA" id="ARBA00022692"/>
    </source>
</evidence>
<evidence type="ECO:0000313" key="10">
    <source>
        <dbReference type="Proteomes" id="UP000248798"/>
    </source>
</evidence>
<dbReference type="PANTHER" id="PTHR47371">
    <property type="entry name" value="LIPOTEICHOIC ACID SYNTHASE"/>
    <property type="match status" value="1"/>
</dbReference>
<dbReference type="GO" id="GO:0005886">
    <property type="term" value="C:plasma membrane"/>
    <property type="evidence" value="ECO:0007669"/>
    <property type="project" value="UniProtKB-SubCell"/>
</dbReference>
<evidence type="ECO:0000256" key="5">
    <source>
        <dbReference type="ARBA" id="ARBA00023136"/>
    </source>
</evidence>
<dbReference type="EMBL" id="QLNI01000031">
    <property type="protein sequence ID" value="RAM01158.1"/>
    <property type="molecule type" value="Genomic_DNA"/>
</dbReference>
<evidence type="ECO:0000256" key="2">
    <source>
        <dbReference type="ARBA" id="ARBA00022475"/>
    </source>
</evidence>
<keyword evidence="5 6" id="KW-0472">Membrane</keyword>
<sequence length="688" mass="79196">MALNIFKSPNKLPKTRFLLILQLSIVTLIGFALMRLVLLIRAWPFIDDFSSAWFYIFGQGVIYDIAFTSYFYIPFVLFFLVLPNKWLSSKIFRYLTQAGLFLVLYGVGFCMVAEWYFWSEFGVRFNFISVDYLVYRREVADNILQSYPVFYILPLLFVLTAILFFFIRPVVLTPLLLKEPFKKRAGIAGLLLMLPLLSFFMLNQSQRQLSDNNYVNELASNGPYQLFAAFRNNQLDYRQFYATGNDHDLSIRLKSLVQDNSTPNDKAYNIDRYIEAQGHPQKLNVILITVESLSAEYLTRFGQNNNITPFMDNWFKQGLLFTNFYATGTRTTRGLEAITLSIPPTPGRSIVKRPDNRRMYSLGKVFKHLGYDTAFLYGGRGFFDNMNTFFSGNGYRIVDQPRLNTSEITFKNAWGVCDEDLYNRTIREANRSYKAQKPFFFHIMTTSNHQPFTFPEGKIDLAPGEGKGGSGRFGGVKYTDYALSQLMKQAKNQPWFKDTVFVVVADHCAGSAGKVGLPVKKYHIPMFVYSPKYIRARQVDTLSSQIDLAPTLLALLNISYESFFFGKDILSSDFKDRALIANYQKLGLLNKEELLFLSPGKRINRMGLDQENPVLEKVSKEYPGIKDLMAYYQGADYVFIHRLNRWGRPLKRVAQIKVSSLDQNTKEKTEIERAKGVLGYYILFSGKI</sequence>
<dbReference type="AlphaFoldDB" id="A0A328F973"/>
<dbReference type="InterPro" id="IPR017850">
    <property type="entry name" value="Alkaline_phosphatase_core_sf"/>
</dbReference>
<dbReference type="Gene3D" id="3.30.1120.80">
    <property type="match status" value="1"/>
</dbReference>
<proteinExistence type="predicted"/>
<dbReference type="Proteomes" id="UP000248798">
    <property type="component" value="Unassembled WGS sequence"/>
</dbReference>
<evidence type="ECO:0000313" key="9">
    <source>
        <dbReference type="EMBL" id="RAM01158.1"/>
    </source>
</evidence>
<reference evidence="8 11" key="2">
    <citation type="submission" date="2019-02" db="EMBL/GenBank/DDBJ databases">
        <title>Complete genome sequence of Desulfobacter hydrogenophilus AcRS1.</title>
        <authorList>
            <person name="Marietou A."/>
            <person name="Lund M.B."/>
            <person name="Marshall I.P.G."/>
            <person name="Schreiber L."/>
            <person name="Jorgensen B."/>
        </authorList>
    </citation>
    <scope>NUCLEOTIDE SEQUENCE [LARGE SCALE GENOMIC DNA]</scope>
    <source>
        <strain evidence="8 11">AcRS1</strain>
    </source>
</reference>
<dbReference type="Proteomes" id="UP000293902">
    <property type="component" value="Chromosome"/>
</dbReference>
<evidence type="ECO:0000256" key="6">
    <source>
        <dbReference type="SAM" id="Phobius"/>
    </source>
</evidence>
<dbReference type="OrthoDB" id="9760224at2"/>
<dbReference type="CDD" id="cd16015">
    <property type="entry name" value="LTA_synthase"/>
    <property type="match status" value="1"/>
</dbReference>
<accession>A0A328F973</accession>
<evidence type="ECO:0000256" key="4">
    <source>
        <dbReference type="ARBA" id="ARBA00022989"/>
    </source>
</evidence>
<keyword evidence="2" id="KW-1003">Cell membrane</keyword>
<feature type="transmembrane region" description="Helical" evidence="6">
    <location>
        <begin position="185"/>
        <end position="202"/>
    </location>
</feature>